<dbReference type="Proteomes" id="UP001165083">
    <property type="component" value="Unassembled WGS sequence"/>
</dbReference>
<gene>
    <name evidence="3" type="ORF">Plil01_001444200</name>
</gene>
<feature type="signal peptide" evidence="2">
    <location>
        <begin position="1"/>
        <end position="22"/>
    </location>
</feature>
<comment type="caution">
    <text evidence="3">The sequence shown here is derived from an EMBL/GenBank/DDBJ whole genome shotgun (WGS) entry which is preliminary data.</text>
</comment>
<evidence type="ECO:0000313" key="3">
    <source>
        <dbReference type="EMBL" id="GMF33895.1"/>
    </source>
</evidence>
<keyword evidence="4" id="KW-1185">Reference proteome</keyword>
<name>A0A9W7CPV8_9STRA</name>
<sequence>MKGVSLMQAAVVVVVAAHRAAASIDNPDVGEGYNFLLDTVKGATEKLVGTLSPNAPAVASSTQQGSTSGGYFTAFGTL</sequence>
<organism evidence="3 4">
    <name type="scientific">Phytophthora lilii</name>
    <dbReference type="NCBI Taxonomy" id="2077276"/>
    <lineage>
        <taxon>Eukaryota</taxon>
        <taxon>Sar</taxon>
        <taxon>Stramenopiles</taxon>
        <taxon>Oomycota</taxon>
        <taxon>Peronosporomycetes</taxon>
        <taxon>Peronosporales</taxon>
        <taxon>Peronosporaceae</taxon>
        <taxon>Phytophthora</taxon>
    </lineage>
</organism>
<proteinExistence type="predicted"/>
<dbReference type="AlphaFoldDB" id="A0A9W7CPV8"/>
<feature type="region of interest" description="Disordered" evidence="1">
    <location>
        <begin position="58"/>
        <end position="78"/>
    </location>
</feature>
<evidence type="ECO:0000256" key="1">
    <source>
        <dbReference type="SAM" id="MobiDB-lite"/>
    </source>
</evidence>
<keyword evidence="2" id="KW-0732">Signal</keyword>
<dbReference type="OrthoDB" id="10475964at2759"/>
<feature type="compositionally biased region" description="Low complexity" evidence="1">
    <location>
        <begin position="60"/>
        <end position="70"/>
    </location>
</feature>
<protein>
    <submittedName>
        <fullName evidence="3">Unnamed protein product</fullName>
    </submittedName>
</protein>
<evidence type="ECO:0000313" key="4">
    <source>
        <dbReference type="Proteomes" id="UP001165083"/>
    </source>
</evidence>
<evidence type="ECO:0000256" key="2">
    <source>
        <dbReference type="SAM" id="SignalP"/>
    </source>
</evidence>
<dbReference type="EMBL" id="BSXW01001123">
    <property type="protein sequence ID" value="GMF33895.1"/>
    <property type="molecule type" value="Genomic_DNA"/>
</dbReference>
<accession>A0A9W7CPV8</accession>
<reference evidence="3" key="1">
    <citation type="submission" date="2023-04" db="EMBL/GenBank/DDBJ databases">
        <title>Phytophthora lilii NBRC 32176.</title>
        <authorList>
            <person name="Ichikawa N."/>
            <person name="Sato H."/>
            <person name="Tonouchi N."/>
        </authorList>
    </citation>
    <scope>NUCLEOTIDE SEQUENCE</scope>
    <source>
        <strain evidence="3">NBRC 32176</strain>
    </source>
</reference>
<feature type="chain" id="PRO_5040925910" evidence="2">
    <location>
        <begin position="23"/>
        <end position="78"/>
    </location>
</feature>